<keyword evidence="3" id="KW-0238">DNA-binding</keyword>
<dbReference type="InterPro" id="IPR000847">
    <property type="entry name" value="LysR_HTH_N"/>
</dbReference>
<dbReference type="InterPro" id="IPR036390">
    <property type="entry name" value="WH_DNA-bd_sf"/>
</dbReference>
<evidence type="ECO:0000256" key="1">
    <source>
        <dbReference type="ARBA" id="ARBA00009437"/>
    </source>
</evidence>
<evidence type="ECO:0000313" key="6">
    <source>
        <dbReference type="EMBL" id="MDF9410037.1"/>
    </source>
</evidence>
<dbReference type="NCBIfam" id="NF040786">
    <property type="entry name" value="LysR_Sec_metab"/>
    <property type="match status" value="1"/>
</dbReference>
<reference evidence="6" key="1">
    <citation type="submission" date="2022-02" db="EMBL/GenBank/DDBJ databases">
        <authorList>
            <person name="Leng L."/>
        </authorList>
    </citation>
    <scope>NUCLEOTIDE SEQUENCE</scope>
    <source>
        <strain evidence="6">JI</strain>
    </source>
</reference>
<dbReference type="SUPFAM" id="SSF46785">
    <property type="entry name" value="Winged helix' DNA-binding domain"/>
    <property type="match status" value="1"/>
</dbReference>
<keyword evidence="4" id="KW-0804">Transcription</keyword>
<dbReference type="CDD" id="cd08420">
    <property type="entry name" value="PBP2_CysL_like"/>
    <property type="match status" value="1"/>
</dbReference>
<dbReference type="PROSITE" id="PS50931">
    <property type="entry name" value="HTH_LYSR"/>
    <property type="match status" value="1"/>
</dbReference>
<comment type="similarity">
    <text evidence="1">Belongs to the LysR transcriptional regulatory family.</text>
</comment>
<organism evidence="6 7">
    <name type="scientific">Pelotomaculum isophthalicicum JI</name>
    <dbReference type="NCBI Taxonomy" id="947010"/>
    <lineage>
        <taxon>Bacteria</taxon>
        <taxon>Bacillati</taxon>
        <taxon>Bacillota</taxon>
        <taxon>Clostridia</taxon>
        <taxon>Eubacteriales</taxon>
        <taxon>Desulfotomaculaceae</taxon>
        <taxon>Pelotomaculum</taxon>
    </lineage>
</organism>
<proteinExistence type="inferred from homology"/>
<dbReference type="RefSeq" id="WP_277445580.1">
    <property type="nucleotide sequence ID" value="NZ_JAKOAV010000062.1"/>
</dbReference>
<dbReference type="InterPro" id="IPR047788">
    <property type="entry name" value="LysR-like_Sec_metab"/>
</dbReference>
<protein>
    <submittedName>
        <fullName evidence="6">LysR family transcriptional regulator</fullName>
    </submittedName>
</protein>
<sequence length="302" mass="33700">MKFKQLETFLGVADQQSFTMAAYQLNISQPAVSFQIKALEDALDVTLFKREDKKMVLTDAGQLLYPEAKQIFMHYQKIKAELDNLKGLKKGHVVVGAGQIPGEYLLPLLIGAFKKSYPGIRITLKMSGSGQVERWIKEREVDLGITDVPVDSEDIECFTWLQDRLILIVSPTHPWVNSGTIKISDLKSEKMIFCEQGSGTRRAVEQKLAEYNIETGEIAAGLELGSTRAVITAVKAGLGVSIVSRFAVRESLKLGLVREVRVAGFDLWCNLYLVRHTQRMGGFAIDAFTSFINNRDILNQLS</sequence>
<dbReference type="SUPFAM" id="SSF53850">
    <property type="entry name" value="Periplasmic binding protein-like II"/>
    <property type="match status" value="1"/>
</dbReference>
<comment type="caution">
    <text evidence="6">The sequence shown here is derived from an EMBL/GenBank/DDBJ whole genome shotgun (WGS) entry which is preliminary data.</text>
</comment>
<dbReference type="PRINTS" id="PR00039">
    <property type="entry name" value="HTHLYSR"/>
</dbReference>
<dbReference type="Gene3D" id="3.40.190.290">
    <property type="match status" value="1"/>
</dbReference>
<evidence type="ECO:0000313" key="7">
    <source>
        <dbReference type="Proteomes" id="UP001154312"/>
    </source>
</evidence>
<name>A0A9X4H7G8_9FIRM</name>
<accession>A0A9X4H7G8</accession>
<dbReference type="Proteomes" id="UP001154312">
    <property type="component" value="Unassembled WGS sequence"/>
</dbReference>
<evidence type="ECO:0000256" key="3">
    <source>
        <dbReference type="ARBA" id="ARBA00023125"/>
    </source>
</evidence>
<dbReference type="InterPro" id="IPR036388">
    <property type="entry name" value="WH-like_DNA-bd_sf"/>
</dbReference>
<dbReference type="PANTHER" id="PTHR30126:SF39">
    <property type="entry name" value="HTH-TYPE TRANSCRIPTIONAL REGULATOR CYSL"/>
    <property type="match status" value="1"/>
</dbReference>
<dbReference type="InterPro" id="IPR005119">
    <property type="entry name" value="LysR_subst-bd"/>
</dbReference>
<evidence type="ECO:0000256" key="4">
    <source>
        <dbReference type="ARBA" id="ARBA00023163"/>
    </source>
</evidence>
<keyword evidence="7" id="KW-1185">Reference proteome</keyword>
<dbReference type="AlphaFoldDB" id="A0A9X4H7G8"/>
<dbReference type="GO" id="GO:0000976">
    <property type="term" value="F:transcription cis-regulatory region binding"/>
    <property type="evidence" value="ECO:0007669"/>
    <property type="project" value="TreeGrafter"/>
</dbReference>
<evidence type="ECO:0000259" key="5">
    <source>
        <dbReference type="PROSITE" id="PS50931"/>
    </source>
</evidence>
<dbReference type="FunFam" id="1.10.10.10:FF:000001">
    <property type="entry name" value="LysR family transcriptional regulator"/>
    <property type="match status" value="1"/>
</dbReference>
<dbReference type="PANTHER" id="PTHR30126">
    <property type="entry name" value="HTH-TYPE TRANSCRIPTIONAL REGULATOR"/>
    <property type="match status" value="1"/>
</dbReference>
<keyword evidence="2" id="KW-0805">Transcription regulation</keyword>
<dbReference type="Gene3D" id="1.10.10.10">
    <property type="entry name" value="Winged helix-like DNA-binding domain superfamily/Winged helix DNA-binding domain"/>
    <property type="match status" value="1"/>
</dbReference>
<dbReference type="Pfam" id="PF00126">
    <property type="entry name" value="HTH_1"/>
    <property type="match status" value="1"/>
</dbReference>
<dbReference type="Pfam" id="PF03466">
    <property type="entry name" value="LysR_substrate"/>
    <property type="match status" value="1"/>
</dbReference>
<feature type="domain" description="HTH lysR-type" evidence="5">
    <location>
        <begin position="1"/>
        <end position="58"/>
    </location>
</feature>
<dbReference type="EMBL" id="JAKOAV010000062">
    <property type="protein sequence ID" value="MDF9410037.1"/>
    <property type="molecule type" value="Genomic_DNA"/>
</dbReference>
<gene>
    <name evidence="6" type="ORF">L7E55_17110</name>
</gene>
<evidence type="ECO:0000256" key="2">
    <source>
        <dbReference type="ARBA" id="ARBA00023015"/>
    </source>
</evidence>
<dbReference type="GO" id="GO:0003700">
    <property type="term" value="F:DNA-binding transcription factor activity"/>
    <property type="evidence" value="ECO:0007669"/>
    <property type="project" value="InterPro"/>
</dbReference>